<keyword evidence="1" id="KW-0472">Membrane</keyword>
<evidence type="ECO:0000256" key="1">
    <source>
        <dbReference type="SAM" id="Phobius"/>
    </source>
</evidence>
<keyword evidence="3" id="KW-1185">Reference proteome</keyword>
<dbReference type="RefSeq" id="WP_035115180.1">
    <property type="nucleotide sequence ID" value="NZ_CP047046.1"/>
</dbReference>
<feature type="transmembrane region" description="Helical" evidence="1">
    <location>
        <begin position="210"/>
        <end position="228"/>
    </location>
</feature>
<dbReference type="InterPro" id="IPR008338">
    <property type="entry name" value="Capsule_biosynth_CapC"/>
</dbReference>
<evidence type="ECO:0000313" key="3">
    <source>
        <dbReference type="Proteomes" id="UP000030145"/>
    </source>
</evidence>
<feature type="transmembrane region" description="Helical" evidence="1">
    <location>
        <begin position="119"/>
        <end position="137"/>
    </location>
</feature>
<feature type="transmembrane region" description="Helical" evidence="1">
    <location>
        <begin position="64"/>
        <end position="83"/>
    </location>
</feature>
<feature type="transmembrane region" description="Helical" evidence="1">
    <location>
        <begin position="144"/>
        <end position="165"/>
    </location>
</feature>
<gene>
    <name evidence="2" type="ORF">MA47_08265</name>
</gene>
<feature type="transmembrane region" description="Helical" evidence="1">
    <location>
        <begin position="287"/>
        <end position="304"/>
    </location>
</feature>
<dbReference type="Pfam" id="PF14102">
    <property type="entry name" value="Caps_synth_CapC"/>
    <property type="match status" value="2"/>
</dbReference>
<keyword evidence="1" id="KW-0812">Transmembrane</keyword>
<comment type="caution">
    <text evidence="2">The sequence shown here is derived from an EMBL/GenBank/DDBJ whole genome shotgun (WGS) entry which is preliminary data.</text>
</comment>
<dbReference type="GO" id="GO:0045227">
    <property type="term" value="P:capsule polysaccharide biosynthetic process"/>
    <property type="evidence" value="ECO:0007669"/>
    <property type="project" value="InterPro"/>
</dbReference>
<accession>A0A0A2DGM0</accession>
<dbReference type="Proteomes" id="UP000030145">
    <property type="component" value="Unassembled WGS sequence"/>
</dbReference>
<feature type="transmembrane region" description="Helical" evidence="1">
    <location>
        <begin position="39"/>
        <end position="58"/>
    </location>
</feature>
<dbReference type="EMBL" id="JRVJ01000017">
    <property type="protein sequence ID" value="KGM18328.1"/>
    <property type="molecule type" value="Genomic_DNA"/>
</dbReference>
<proteinExistence type="predicted"/>
<feature type="transmembrane region" description="Helical" evidence="1">
    <location>
        <begin position="316"/>
        <end position="335"/>
    </location>
</feature>
<sequence>MNALYKDFFSNTEFTAAYIHLSFFCGLIVAYFYFRNKQIVIGGSLGIGYLAASLYMPWKVAFTILVAFIAHTIIRYGVLKIWLPRPRVIFAIGLLVGVFLEIIWHLVNTFILESKPEDLGLAVIGVVIPGMLCNSFMKQGLGKTLLPALWLVPLSAAAGLMLAFLSQSWLGTEIEEELFESGGDNTSFILMAAASVCIALFIQEGPLKRLGWRTGGYVSAGFLAVAVFNINYLWVLLFSTAVVYTAGRIFFSGVPLFGKHRFLLLCLFSFTFVTLSEYVLMRYFNGYFYRLENLVFCILPAVIANDLLHHGFKRTLPGMAAASGSIAAVASVIAMA</sequence>
<keyword evidence="1" id="KW-1133">Transmembrane helix</keyword>
<dbReference type="AlphaFoldDB" id="A0A0A2DGM0"/>
<feature type="transmembrane region" description="Helical" evidence="1">
    <location>
        <begin position="263"/>
        <end position="281"/>
    </location>
</feature>
<evidence type="ECO:0000313" key="2">
    <source>
        <dbReference type="EMBL" id="KGM18328.1"/>
    </source>
</evidence>
<reference evidence="2 3" key="1">
    <citation type="submission" date="2014-10" db="EMBL/GenBank/DDBJ databases">
        <title>Whole Genome sequence of Corynebacterium auriscanis strain CIP 106629.</title>
        <authorList>
            <person name="Hassan S.S."/>
            <person name="Jamal S.B."/>
            <person name="Tiwari S."/>
            <person name="Oliveira L.D.C."/>
            <person name="Souza F."/>
            <person name="Mariano D.C."/>
            <person name="Almeida S."/>
            <person name="Dorella F."/>
            <person name="Pereira F."/>
            <person name="Carvalho A."/>
            <person name="Leal C.A."/>
            <person name="Soares S.D.C."/>
            <person name="Figueiredo H.C."/>
            <person name="Silva A."/>
            <person name="Azevedo V.A."/>
        </authorList>
    </citation>
    <scope>NUCLEOTIDE SEQUENCE [LARGE SCALE GENOMIC DNA]</scope>
    <source>
        <strain evidence="2 3">CIP 106629</strain>
    </source>
</reference>
<organism evidence="2 3">
    <name type="scientific">Corynebacterium auriscanis</name>
    <dbReference type="NCBI Taxonomy" id="99807"/>
    <lineage>
        <taxon>Bacteria</taxon>
        <taxon>Bacillati</taxon>
        <taxon>Actinomycetota</taxon>
        <taxon>Actinomycetes</taxon>
        <taxon>Mycobacteriales</taxon>
        <taxon>Corynebacteriaceae</taxon>
        <taxon>Corynebacterium</taxon>
    </lineage>
</organism>
<protein>
    <submittedName>
        <fullName evidence="2">Uncharacterized protein</fullName>
    </submittedName>
</protein>
<name>A0A0A2DGM0_9CORY</name>
<feature type="transmembrane region" description="Helical" evidence="1">
    <location>
        <begin position="15"/>
        <end position="34"/>
    </location>
</feature>
<dbReference type="GeneID" id="300553819"/>
<dbReference type="GO" id="GO:0016020">
    <property type="term" value="C:membrane"/>
    <property type="evidence" value="ECO:0007669"/>
    <property type="project" value="InterPro"/>
</dbReference>
<feature type="transmembrane region" description="Helical" evidence="1">
    <location>
        <begin position="88"/>
        <end position="107"/>
    </location>
</feature>
<feature type="transmembrane region" description="Helical" evidence="1">
    <location>
        <begin position="185"/>
        <end position="203"/>
    </location>
</feature>